<accession>A0A7G8BJ73</accession>
<dbReference type="PANTHER" id="PTHR47572:SF4">
    <property type="entry name" value="LACTONASE DRP35"/>
    <property type="match status" value="1"/>
</dbReference>
<evidence type="ECO:0000313" key="2">
    <source>
        <dbReference type="Proteomes" id="UP000515312"/>
    </source>
</evidence>
<organism evidence="1 2">
    <name type="scientific">Alloacidobacterium dinghuense</name>
    <dbReference type="NCBI Taxonomy" id="2763107"/>
    <lineage>
        <taxon>Bacteria</taxon>
        <taxon>Pseudomonadati</taxon>
        <taxon>Acidobacteriota</taxon>
        <taxon>Terriglobia</taxon>
        <taxon>Terriglobales</taxon>
        <taxon>Acidobacteriaceae</taxon>
        <taxon>Alloacidobacterium</taxon>
    </lineage>
</organism>
<sequence length="346" mass="36217">MARTTKPNPSDTPKIDAVVPGAALPGGEVELAGSNLGPLAMRQPVAMLGQLAASVLLSRPKRLKLRVPDEAESGTLQILQNGAQSNSVRLLVAGMIATDVHVVANPAVDSEGNIYATLSGQRGQSTPVSVFRIASDGELRPFVTGIMNATGLALDPEGFLYVSSRNDGTVYRVSPNGIYTQFAEGMGIATGLAFDADQNLYVGDRSGTIFKIAPDRQIFVFATLEPSVAAYHLAFDRDGTLFVTGPTTSSYDCVHAIDRDGNSRVFYRGLGRPQGLALDIAGNVYVAASWHGRRGVVRITPSGEASLAVAGSGIVGLAFVPGGDVILATNTAMYHLALGVEGLRSF</sequence>
<dbReference type="AlphaFoldDB" id="A0A7G8BJ73"/>
<dbReference type="InterPro" id="IPR011042">
    <property type="entry name" value="6-blade_b-propeller_TolB-like"/>
</dbReference>
<dbReference type="SUPFAM" id="SSF63829">
    <property type="entry name" value="Calcium-dependent phosphotriesterase"/>
    <property type="match status" value="1"/>
</dbReference>
<dbReference type="Gene3D" id="2.120.10.30">
    <property type="entry name" value="TolB, C-terminal domain"/>
    <property type="match status" value="1"/>
</dbReference>
<dbReference type="InterPro" id="IPR051262">
    <property type="entry name" value="SMP-30/CGR1_Lactonase"/>
</dbReference>
<dbReference type="EMBL" id="CP060394">
    <property type="protein sequence ID" value="QNI32593.1"/>
    <property type="molecule type" value="Genomic_DNA"/>
</dbReference>
<dbReference type="RefSeq" id="WP_186743547.1">
    <property type="nucleotide sequence ID" value="NZ_CP060394.1"/>
</dbReference>
<reference evidence="1 2" key="1">
    <citation type="submission" date="2020-08" db="EMBL/GenBank/DDBJ databases">
        <title>Edaphobacter telluris sp. nov. and Acidobacterium dinghuensis sp. nov., two acidobacteria isolated from forest soil.</title>
        <authorList>
            <person name="Fu J."/>
            <person name="Qiu L."/>
        </authorList>
    </citation>
    <scope>NUCLEOTIDE SEQUENCE [LARGE SCALE GENOMIC DNA]</scope>
    <source>
        <strain evidence="1">4Y35</strain>
    </source>
</reference>
<dbReference type="Proteomes" id="UP000515312">
    <property type="component" value="Chromosome"/>
</dbReference>
<dbReference type="Gene3D" id="2.60.40.10">
    <property type="entry name" value="Immunoglobulins"/>
    <property type="match status" value="1"/>
</dbReference>
<evidence type="ECO:0000313" key="1">
    <source>
        <dbReference type="EMBL" id="QNI32593.1"/>
    </source>
</evidence>
<dbReference type="KEGG" id="adin:H7849_00780"/>
<proteinExistence type="predicted"/>
<name>A0A7G8BJ73_9BACT</name>
<dbReference type="InterPro" id="IPR013783">
    <property type="entry name" value="Ig-like_fold"/>
</dbReference>
<dbReference type="PANTHER" id="PTHR47572">
    <property type="entry name" value="LIPOPROTEIN-RELATED"/>
    <property type="match status" value="1"/>
</dbReference>
<protein>
    <submittedName>
        <fullName evidence="1">Gluconolaconase</fullName>
    </submittedName>
</protein>
<gene>
    <name evidence="1" type="ORF">H7849_00780</name>
</gene>
<keyword evidence="2" id="KW-1185">Reference proteome</keyword>